<feature type="domain" description="PPM-type phosphatase" evidence="3">
    <location>
        <begin position="115"/>
        <end position="664"/>
    </location>
</feature>
<dbReference type="CDD" id="cd00143">
    <property type="entry name" value="PP2Cc"/>
    <property type="match status" value="1"/>
</dbReference>
<dbReference type="Gene3D" id="3.60.40.10">
    <property type="entry name" value="PPM-type phosphatase domain"/>
    <property type="match status" value="1"/>
</dbReference>
<dbReference type="SUPFAM" id="SSF81606">
    <property type="entry name" value="PP2C-like"/>
    <property type="match status" value="1"/>
</dbReference>
<evidence type="ECO:0000313" key="5">
    <source>
        <dbReference type="Proteomes" id="UP001209878"/>
    </source>
</evidence>
<feature type="compositionally biased region" description="Basic and acidic residues" evidence="2">
    <location>
        <begin position="255"/>
        <end position="273"/>
    </location>
</feature>
<keyword evidence="5" id="KW-1185">Reference proteome</keyword>
<dbReference type="InterPro" id="IPR015655">
    <property type="entry name" value="PP2C"/>
</dbReference>
<dbReference type="SMART" id="SM00332">
    <property type="entry name" value="PP2Cc"/>
    <property type="match status" value="1"/>
</dbReference>
<sequence length="669" mass="73226">MFCEKCATYIALYSVMDHRAYHHALSSMNYNGDEKPENYRTLTERRRSLLQALTTASSSTHPVDPKEVQKINDAYEFLKADINDTYDKCRQVQEVVTVDHVAGIGLNCSTTCALAVGLCSEANERWKSQMEDTRVFQDYFGNDPHKCFFAVYDGHNGCCTAEVAANEMHHAMLCEMSKFDPRTKCTCTFNMADSYDISRYNIHATHDNPSSAKSDRTLMHSYSINAIQQIIQTCQVNVNALDGNGEVSADAVASQREKSESSKKKKTREQDPFDEKMAEAFVKAHRYCDMVLTQGKDEYSRVRWSGCSTVCCVLRDSDVGTNASGTDTEAPEVAGSAQTKQEKEDQNLNKKNSLNAGTEESKVPPKTSSSTILKEHGVIHLANAGNIRAVLLRGSKAYCLSKDHTASNPKERARVLREGGTISESERELEVNGVVAATRGLGNHGDPELKQVVIADPSTMSVKIDQYAQMLVLASHGVWEVFSPTEMLPSSRRSPPSNVNSSVGWLLRSKPNTPESSISPSNTARFSDSSYDEIPRAPARMAHRLPSSDSSTTRIPEGLKGTPVAQAEDAGDLSGVHSYHAMDLGDNSDGNTKAASQPPSTASDVEGGTSAELLNLWPRLHLGEHPPSKEEYLRQFAKVLSERLVQAALMAGAKENITALIVLLPGCGL</sequence>
<dbReference type="InterPro" id="IPR001932">
    <property type="entry name" value="PPM-type_phosphatase-like_dom"/>
</dbReference>
<feature type="compositionally biased region" description="Polar residues" evidence="2">
    <location>
        <begin position="588"/>
        <end position="603"/>
    </location>
</feature>
<proteinExistence type="inferred from homology"/>
<dbReference type="PROSITE" id="PS51746">
    <property type="entry name" value="PPM_2"/>
    <property type="match status" value="1"/>
</dbReference>
<dbReference type="AlphaFoldDB" id="A0AAD9UL05"/>
<reference evidence="4" key="1">
    <citation type="journal article" date="2023" name="Mol. Biol. Evol.">
        <title>Third-Generation Sequencing Reveals the Adaptive Role of the Epigenome in Three Deep-Sea Polychaetes.</title>
        <authorList>
            <person name="Perez M."/>
            <person name="Aroh O."/>
            <person name="Sun Y."/>
            <person name="Lan Y."/>
            <person name="Juniper S.K."/>
            <person name="Young C.R."/>
            <person name="Angers B."/>
            <person name="Qian P.Y."/>
        </authorList>
    </citation>
    <scope>NUCLEOTIDE SEQUENCE</scope>
    <source>
        <strain evidence="4">R07B-5</strain>
    </source>
</reference>
<feature type="region of interest" description="Disordered" evidence="2">
    <location>
        <begin position="321"/>
        <end position="370"/>
    </location>
</feature>
<dbReference type="PANTHER" id="PTHR13832">
    <property type="entry name" value="PROTEIN PHOSPHATASE 2C"/>
    <property type="match status" value="1"/>
</dbReference>
<dbReference type="InterPro" id="IPR036457">
    <property type="entry name" value="PPM-type-like_dom_sf"/>
</dbReference>
<feature type="compositionally biased region" description="Polar residues" evidence="2">
    <location>
        <begin position="510"/>
        <end position="529"/>
    </location>
</feature>
<evidence type="ECO:0000256" key="2">
    <source>
        <dbReference type="SAM" id="MobiDB-lite"/>
    </source>
</evidence>
<organism evidence="4 5">
    <name type="scientific">Ridgeia piscesae</name>
    <name type="common">Tubeworm</name>
    <dbReference type="NCBI Taxonomy" id="27915"/>
    <lineage>
        <taxon>Eukaryota</taxon>
        <taxon>Metazoa</taxon>
        <taxon>Spiralia</taxon>
        <taxon>Lophotrochozoa</taxon>
        <taxon>Annelida</taxon>
        <taxon>Polychaeta</taxon>
        <taxon>Sedentaria</taxon>
        <taxon>Canalipalpata</taxon>
        <taxon>Sabellida</taxon>
        <taxon>Siboglinidae</taxon>
        <taxon>Ridgeia</taxon>
    </lineage>
</organism>
<dbReference type="PANTHER" id="PTHR13832:SF837">
    <property type="entry name" value="PROTEIN PHOSPHATASE 2C-LIKE DOMAIN-CONTAINING PROTEIN 1"/>
    <property type="match status" value="1"/>
</dbReference>
<gene>
    <name evidence="4" type="ORF">NP493_13g06002</name>
</gene>
<comment type="caution">
    <text evidence="4">The sequence shown here is derived from an EMBL/GenBank/DDBJ whole genome shotgun (WGS) entry which is preliminary data.</text>
</comment>
<evidence type="ECO:0000259" key="3">
    <source>
        <dbReference type="PROSITE" id="PS51746"/>
    </source>
</evidence>
<feature type="region of interest" description="Disordered" evidence="2">
    <location>
        <begin position="249"/>
        <end position="273"/>
    </location>
</feature>
<feature type="region of interest" description="Disordered" evidence="2">
    <location>
        <begin position="577"/>
        <end position="607"/>
    </location>
</feature>
<comment type="similarity">
    <text evidence="1">Belongs to the PP2C family.</text>
</comment>
<accession>A0AAD9UL05</accession>
<dbReference type="Proteomes" id="UP001209878">
    <property type="component" value="Unassembled WGS sequence"/>
</dbReference>
<dbReference type="EMBL" id="JAODUO010000013">
    <property type="protein sequence ID" value="KAK2193404.1"/>
    <property type="molecule type" value="Genomic_DNA"/>
</dbReference>
<protein>
    <recommendedName>
        <fullName evidence="3">PPM-type phosphatase domain-containing protein</fullName>
    </recommendedName>
</protein>
<feature type="region of interest" description="Disordered" evidence="2">
    <location>
        <begin position="486"/>
        <end position="559"/>
    </location>
</feature>
<dbReference type="GO" id="GO:0004722">
    <property type="term" value="F:protein serine/threonine phosphatase activity"/>
    <property type="evidence" value="ECO:0007669"/>
    <property type="project" value="InterPro"/>
</dbReference>
<feature type="compositionally biased region" description="Low complexity" evidence="2">
    <location>
        <begin position="490"/>
        <end position="503"/>
    </location>
</feature>
<name>A0AAD9UL05_RIDPI</name>
<dbReference type="Pfam" id="PF00481">
    <property type="entry name" value="PP2C"/>
    <property type="match status" value="1"/>
</dbReference>
<feature type="compositionally biased region" description="Polar residues" evidence="2">
    <location>
        <begin position="349"/>
        <end position="358"/>
    </location>
</feature>
<evidence type="ECO:0000256" key="1">
    <source>
        <dbReference type="ARBA" id="ARBA00006702"/>
    </source>
</evidence>
<evidence type="ECO:0000313" key="4">
    <source>
        <dbReference type="EMBL" id="KAK2193404.1"/>
    </source>
</evidence>